<organism evidence="1 2">
    <name type="scientific">Rheinheimera marina</name>
    <dbReference type="NCBI Taxonomy" id="1774958"/>
    <lineage>
        <taxon>Bacteria</taxon>
        <taxon>Pseudomonadati</taxon>
        <taxon>Pseudomonadota</taxon>
        <taxon>Gammaproteobacteria</taxon>
        <taxon>Chromatiales</taxon>
        <taxon>Chromatiaceae</taxon>
        <taxon>Rheinheimera</taxon>
    </lineage>
</organism>
<dbReference type="Proteomes" id="UP001595962">
    <property type="component" value="Unassembled WGS sequence"/>
</dbReference>
<accession>A0ABV9JKK5</accession>
<name>A0ABV9JKK5_9GAMM</name>
<comment type="caution">
    <text evidence="1">The sequence shown here is derived from an EMBL/GenBank/DDBJ whole genome shotgun (WGS) entry which is preliminary data.</text>
</comment>
<sequence>MLTRLAQSNKLSKYKLVIDIIHDEDTELFHRTFTQAAYDFYMGNVKDKYKEKSTENDSLNVFYRYISGDLKRIIGKGNYDRIYHKVNLATAEIFTEIKMLIQQKYDFKNYGASQSYIQHNTKSFAYASILTSPIVTILEVLNSKKSDFVRNVSINGGGLIGGKLIENFTKEGNVNALRSLGINFNIYVIDAETCRTFLEKLNSDVKKREESTLFFTDF</sequence>
<keyword evidence="2" id="KW-1185">Reference proteome</keyword>
<reference evidence="2" key="1">
    <citation type="journal article" date="2019" name="Int. J. Syst. Evol. Microbiol.">
        <title>The Global Catalogue of Microorganisms (GCM) 10K type strain sequencing project: providing services to taxonomists for standard genome sequencing and annotation.</title>
        <authorList>
            <consortium name="The Broad Institute Genomics Platform"/>
            <consortium name="The Broad Institute Genome Sequencing Center for Infectious Disease"/>
            <person name="Wu L."/>
            <person name="Ma J."/>
        </authorList>
    </citation>
    <scope>NUCLEOTIDE SEQUENCE [LARGE SCALE GENOMIC DNA]</scope>
    <source>
        <strain evidence="2">DT28</strain>
    </source>
</reference>
<evidence type="ECO:0000313" key="2">
    <source>
        <dbReference type="Proteomes" id="UP001595962"/>
    </source>
</evidence>
<evidence type="ECO:0000313" key="1">
    <source>
        <dbReference type="EMBL" id="MFC4654791.1"/>
    </source>
</evidence>
<dbReference type="EMBL" id="JBHSGB010000006">
    <property type="protein sequence ID" value="MFC4654791.1"/>
    <property type="molecule type" value="Genomic_DNA"/>
</dbReference>
<proteinExistence type="predicted"/>
<protein>
    <submittedName>
        <fullName evidence="1">Uncharacterized protein</fullName>
    </submittedName>
</protein>
<gene>
    <name evidence="1" type="ORF">ACFO3I_07160</name>
</gene>